<feature type="compositionally biased region" description="Polar residues" evidence="1">
    <location>
        <begin position="2216"/>
        <end position="2229"/>
    </location>
</feature>
<evidence type="ECO:0000313" key="3">
    <source>
        <dbReference type="EMBL" id="NBG95260.1"/>
    </source>
</evidence>
<dbReference type="GeneID" id="300655274"/>
<feature type="domain" description="Bacterial Ig-like" evidence="2">
    <location>
        <begin position="252"/>
        <end position="339"/>
    </location>
</feature>
<feature type="domain" description="Bacterial Ig-like" evidence="2">
    <location>
        <begin position="2018"/>
        <end position="2107"/>
    </location>
</feature>
<feature type="domain" description="Bacterial Ig-like" evidence="2">
    <location>
        <begin position="448"/>
        <end position="536"/>
    </location>
</feature>
<feature type="domain" description="Bacterial Ig-like" evidence="2">
    <location>
        <begin position="1037"/>
        <end position="1124"/>
    </location>
</feature>
<dbReference type="Gene3D" id="2.60.40.10">
    <property type="entry name" value="Immunoglobulins"/>
    <property type="match status" value="23"/>
</dbReference>
<feature type="domain" description="Bacterial Ig-like" evidence="2">
    <location>
        <begin position="1233"/>
        <end position="1321"/>
    </location>
</feature>
<reference evidence="3 4" key="1">
    <citation type="journal article" date="2016" name="Int. J. Syst. Evol. Microbiol.">
        <title>Pyruvatibacter mobilis gen. nov., sp. nov., a marine bacterium from the culture broth of Picochlorum sp. 122.</title>
        <authorList>
            <person name="Wang G."/>
            <person name="Tang M."/>
            <person name="Wu H."/>
            <person name="Dai S."/>
            <person name="Li T."/>
            <person name="Chen C."/>
            <person name="He H."/>
            <person name="Fan J."/>
            <person name="Xiang W."/>
            <person name="Li X."/>
        </authorList>
    </citation>
    <scope>NUCLEOTIDE SEQUENCE [LARGE SCALE GENOMIC DNA]</scope>
    <source>
        <strain evidence="3 4">GYP-11</strain>
    </source>
</reference>
<feature type="domain" description="Bacterial Ig-like" evidence="2">
    <location>
        <begin position="938"/>
        <end position="1026"/>
    </location>
</feature>
<sequence length="2676" mass="264386">MNIVIRLTAADGSSDLVVVEAGERFVIPSGVIAELVSFEGADDARVENGDLVLSGPEGQIRISGFAPEELDAIATTTASIGAPGLDGPLPDGFLQLLNWSSLDGERDEGGANGASFGPNGFRSLDTGTGPDFESVSRTGDEEEVAEVSPPAIFGYSADTGIAGDRLTADATLTLRGTADPLAQVEIFDGGVSLGRVTASATGVWSFTTEELADGAHDFTVIATDAVGTVSAESDIYTVSIDTAAPEKPVIATFSTDTGALLDGITADDTLTLTGAAEAGARVDVFDGGVLLGSATADGAGLWSFTTASLGDGAHSFIARATDAAGNASAVSDPLVVSIDATAPAAPVIAGYSDDTGAGGDGITSDTTLVLTGTAEAGARIEIFDGATSLGTVTANGAGAWSFATAALADGAHSFSATATDAAGNVSAASPALVVTVDTAAPAAPVITGFASDTGVGGDGITADNTLTLSGTAEAGAAIEIFDGGVSLGTVTATGAGAWSFTTAALGDGAHSFTAQATDAAGNSGVLSGALAVTVDTSAPATPVITGWTDDTGAAGDGITSDNTLTFTGTAEAGAIIELFDGATSLGTVTADGTGAWTFVTGAQADGTHSYSVTAMDVAGNSNGIASAPLIINVDTSAPAAPVITGYSDDTGAAGDGITRDTTLVLTGTAEAGARIEVFDGATSLGTATATGAGTWSFTTAALTDGAHSFTAVATDAAGGTGPASAALAVTVDSAAPAAPIITSISDDAGVVSGATNDTTLTLAGTAEAGATITILRGGLAITTTTADGAGNWSVTTPANPDGVFTFTAQAQDAAGNSSTPSAGVAVQIDTAAPGTPVITGYSADTGVSNSDDLTNDRQLLLSGTAEAGATVVIYANGAEIGTAFAGGGAWSFSTPVLADGDYTFTVMARDSAGNESGVSAGLDVTVDGTAPAAPVITGYADDTGSSDFRTSDNTLVFSGTAEAGATVNVYLGASLVATGVADGAGNWTTAASGVIADGFHTFFARATDAAGNQSMPSGGFVVQVDTVPPPAPAITGYTNDNGLDANDGISSFNWTTLSGTAVPGTRSVIIYQDGVEVATALVNAGVWQVTVTGIAEGAHVFTATGVDFTGNEGAASAGVTFTVDRTPPAVPTITAIADDTGVAGDFRTNDTDITLSGTAEANALVTVRVGATVLGTAQADGAGNWSFATGVLAEGAHVFTVKATDAAGLESSYSGSQIIVIDTTAPAAPVITGFSDNSGSTGDTITNDTTPTLSGTAVAGASVEIFRDGVSVGTTTADGSGDWSFTSAALGSGSYVFTARATDNVGNTGAASSGYTITVDTVPTAAPVITGFTPDTGTNGDGITRFGNVTLSGTNAADAREIIIYDNGAEIGRVTPVGTAWSFAANGLSESAHSFTAVAVDAAGNESAASATFGVTVDATAPAAPVITGYADDTGSSDFRTSDNTLVFSGTAEAGATVNVYLGATIVATGVADGVGNWTTAASGVIADGYHTFFARATDAAGNQGMSSGGFVVQVDTVPPPAPAITGYTNDNGLDPNDGISTQTWTTLSGTAVAGTRSVIIYQDGVEVATALVNAGVWQVTVTGIPEGAHVFTATGLDFTGNESVPSAGINFTVDLTAPAVPVITAITDDTGIAGDFRTSDTEITLSGTAEANAQVTVRDGVTVLGTVQADGAGNWSFVTGVLTEGVHSITVRATDAAGRTSPYSSAQNVVIDTTAPAAPVITGFSDDSGVLGDGVTNDDTPTLSGTGPANTSIEIFQDGVSVGTTTSDGTGSWSFTSAALGEATYSFTARATDGVGNVSGPSAALDITIDLGPPPATATPSITGYSTDTGAGGDGITSDTTLTFTGTAVANASVEIFDGATSLGTVTATGAGTWTFTTGVLSETAHSFTVVATAAGFSASAASAPLAVTVDATAPGAATITGFSDNTGLLSYATSDNTVTLTGTAEANSTVRILNGGGLMDTVTADGTGAWTYTTNPLADGFYYFGVQAVDAAGNVGSASSVTAVQVDTTAPAAPVVVDFSSDTGVQNDGITRSNQIQVSGTAQGGTRQVIIYDNGVEIGTTNIGGTNWSFQTNVLSEGTHSFTAVAVDGAGNQGALSTALPVTIDLTPPAAPSITGFTDTGISNGQTSDVRPTFTGTAEAGVTVRLFRGATEIASTVADGSGNWSTTPTSDLPEGFYSVTARAYDAADNGSAPDQITVWIDTTPPEAPVVSGFTTNTGNGADNITSDTTPTFTGTRPGGTLIEVFDGATLIGTVPMTGTSWSFTSAPLADGTHLLSFVAVDGAGNRSAATNFSITIDNTPPVTTITGLDTDPGVQDGITGDTTPTITGTSEPLGTVNIYRDGAFVQTVLADGSGNWQFTDGALATGTYSYTARSTDAAGNTGATSGAFVVGIADAPEVGPAPARLDYTVGDEPGALHNFVELTDNVGTGFSGATIRILDGIAGDVLSITDMGGFTGSWDPNTYTITITGNGSLADLQAMIRSTTYHSTSNDPGVGGTDGSRQAHITVFQDGTDIPSDPLLAQVAVFGVSGFVHIGDDSTEQIVLTTTDIGRIVGGNGPATSIDVIDFQGFSNLTLDFTTVAPNAVREIERIDLVNGTNNLVLTAQDVLEMSNNVVSGQTRLAVLADSDNSVTTADAGWVAAGQTNYLSQDYNVFNNGNAQLLLHVSADASGIVA</sequence>
<dbReference type="RefSeq" id="WP_160587281.1">
    <property type="nucleotide sequence ID" value="NZ_BMHN01000001.1"/>
</dbReference>
<feature type="domain" description="Bacterial Ig-like" evidence="2">
    <location>
        <begin position="743"/>
        <end position="830"/>
    </location>
</feature>
<feature type="domain" description="Bacterial Ig-like" evidence="2">
    <location>
        <begin position="1623"/>
        <end position="1714"/>
    </location>
</feature>
<dbReference type="PANTHER" id="PTHR34677">
    <property type="match status" value="1"/>
</dbReference>
<feature type="domain" description="Bacterial Ig-like" evidence="2">
    <location>
        <begin position="548"/>
        <end position="635"/>
    </location>
</feature>
<dbReference type="OrthoDB" id="8481600at2"/>
<feature type="domain" description="Bacterial Ig-like" evidence="2">
    <location>
        <begin position="1429"/>
        <end position="1517"/>
    </location>
</feature>
<gene>
    <name evidence="3" type="ORF">GTQ45_05905</name>
</gene>
<dbReference type="InterPro" id="IPR013783">
    <property type="entry name" value="Ig-like_fold"/>
</dbReference>
<protein>
    <recommendedName>
        <fullName evidence="2">Bacterial Ig-like domain-containing protein</fullName>
    </recommendedName>
</protein>
<feature type="domain" description="Bacterial Ig-like" evidence="2">
    <location>
        <begin position="350"/>
        <end position="438"/>
    </location>
</feature>
<feature type="compositionally biased region" description="Low complexity" evidence="1">
    <location>
        <begin position="2318"/>
        <end position="2331"/>
    </location>
</feature>
<feature type="domain" description="Bacterial Ig-like" evidence="2">
    <location>
        <begin position="2217"/>
        <end position="2300"/>
    </location>
</feature>
<comment type="caution">
    <text evidence="3">The sequence shown here is derived from an EMBL/GenBank/DDBJ whole genome shotgun (WGS) entry which is preliminary data.</text>
</comment>
<dbReference type="EMBL" id="WXYQ01000005">
    <property type="protein sequence ID" value="NBG95260.1"/>
    <property type="molecule type" value="Genomic_DNA"/>
</dbReference>
<feature type="domain" description="Bacterial Ig-like" evidence="2">
    <location>
        <begin position="2116"/>
        <end position="2204"/>
    </location>
</feature>
<feature type="region of interest" description="Disordered" evidence="1">
    <location>
        <begin position="107"/>
        <end position="145"/>
    </location>
</feature>
<dbReference type="NCBIfam" id="NF033510">
    <property type="entry name" value="Ca_tandemer"/>
    <property type="match status" value="18"/>
</dbReference>
<name>A0A845QAT7_9HYPH</name>
<feature type="domain" description="Bacterial Ig-like" evidence="2">
    <location>
        <begin position="2311"/>
        <end position="2392"/>
    </location>
</feature>
<evidence type="ECO:0000256" key="1">
    <source>
        <dbReference type="SAM" id="MobiDB-lite"/>
    </source>
</evidence>
<keyword evidence="4" id="KW-1185">Reference proteome</keyword>
<dbReference type="InterPro" id="IPR044016">
    <property type="entry name" value="Big_13"/>
</dbReference>
<feature type="domain" description="Bacterial Ig-like" evidence="2">
    <location>
        <begin position="1724"/>
        <end position="1811"/>
    </location>
</feature>
<feature type="domain" description="Bacterial Ig-like" evidence="2">
    <location>
        <begin position="842"/>
        <end position="927"/>
    </location>
</feature>
<feature type="domain" description="Bacterial Ig-like" evidence="2">
    <location>
        <begin position="1826"/>
        <end position="1912"/>
    </location>
</feature>
<dbReference type="Proteomes" id="UP000470384">
    <property type="component" value="Unassembled WGS sequence"/>
</dbReference>
<proteinExistence type="predicted"/>
<evidence type="ECO:0000259" key="2">
    <source>
        <dbReference type="Pfam" id="PF19077"/>
    </source>
</evidence>
<feature type="domain" description="Bacterial Ig-like" evidence="2">
    <location>
        <begin position="1131"/>
        <end position="1223"/>
    </location>
</feature>
<feature type="region of interest" description="Disordered" evidence="1">
    <location>
        <begin position="2310"/>
        <end position="2331"/>
    </location>
</feature>
<feature type="region of interest" description="Disordered" evidence="1">
    <location>
        <begin position="2216"/>
        <end position="2238"/>
    </location>
</feature>
<feature type="domain" description="Bacterial Ig-like" evidence="2">
    <location>
        <begin position="1926"/>
        <end position="2010"/>
    </location>
</feature>
<feature type="domain" description="Bacterial Ig-like" evidence="2">
    <location>
        <begin position="646"/>
        <end position="732"/>
    </location>
</feature>
<dbReference type="PANTHER" id="PTHR34677:SF3">
    <property type="entry name" value="BACTERIAL IG-LIKE DOMAIN-CONTAINING PROTEIN"/>
    <property type="match status" value="1"/>
</dbReference>
<evidence type="ECO:0000313" key="4">
    <source>
        <dbReference type="Proteomes" id="UP000470384"/>
    </source>
</evidence>
<organism evidence="3 4">
    <name type="scientific">Pyruvatibacter mobilis</name>
    <dbReference type="NCBI Taxonomy" id="1712261"/>
    <lineage>
        <taxon>Bacteria</taxon>
        <taxon>Pseudomonadati</taxon>
        <taxon>Pseudomonadota</taxon>
        <taxon>Alphaproteobacteria</taxon>
        <taxon>Hyphomicrobiales</taxon>
        <taxon>Parvibaculaceae</taxon>
        <taxon>Pyruvatibacter</taxon>
    </lineage>
</organism>
<accession>A0A845QAT7</accession>
<feature type="domain" description="Bacterial Ig-like" evidence="2">
    <location>
        <begin position="155"/>
        <end position="242"/>
    </location>
</feature>
<feature type="domain" description="Bacterial Ig-like" evidence="2">
    <location>
        <begin position="1333"/>
        <end position="1418"/>
    </location>
</feature>
<dbReference type="Pfam" id="PF19077">
    <property type="entry name" value="Big_13"/>
    <property type="match status" value="22"/>
</dbReference>